<proteinExistence type="predicted"/>
<reference evidence="1" key="1">
    <citation type="submission" date="2021-05" db="EMBL/GenBank/DDBJ databases">
        <authorList>
            <person name="Pan Q."/>
            <person name="Jouanno E."/>
            <person name="Zahm M."/>
            <person name="Klopp C."/>
            <person name="Cabau C."/>
            <person name="Louis A."/>
            <person name="Berthelot C."/>
            <person name="Parey E."/>
            <person name="Roest Crollius H."/>
            <person name="Montfort J."/>
            <person name="Robinson-Rechavi M."/>
            <person name="Bouchez O."/>
            <person name="Lampietro C."/>
            <person name="Lopez Roques C."/>
            <person name="Donnadieu C."/>
            <person name="Postlethwait J."/>
            <person name="Bobe J."/>
            <person name="Dillon D."/>
            <person name="Chandos A."/>
            <person name="von Hippel F."/>
            <person name="Guiguen Y."/>
        </authorList>
    </citation>
    <scope>NUCLEOTIDE SEQUENCE</scope>
    <source>
        <strain evidence="1">YG-Jan2019</strain>
    </source>
</reference>
<dbReference type="EMBL" id="CM055750">
    <property type="protein sequence ID" value="KAJ7994022.1"/>
    <property type="molecule type" value="Genomic_DNA"/>
</dbReference>
<comment type="caution">
    <text evidence="1">The sequence shown here is derived from an EMBL/GenBank/DDBJ whole genome shotgun (WGS) entry which is preliminary data.</text>
</comment>
<evidence type="ECO:0000313" key="2">
    <source>
        <dbReference type="Proteomes" id="UP001157502"/>
    </source>
</evidence>
<keyword evidence="2" id="KW-1185">Reference proteome</keyword>
<name>A0ACC2FRW6_DALPE</name>
<organism evidence="1 2">
    <name type="scientific">Dallia pectoralis</name>
    <name type="common">Alaska blackfish</name>
    <dbReference type="NCBI Taxonomy" id="75939"/>
    <lineage>
        <taxon>Eukaryota</taxon>
        <taxon>Metazoa</taxon>
        <taxon>Chordata</taxon>
        <taxon>Craniata</taxon>
        <taxon>Vertebrata</taxon>
        <taxon>Euteleostomi</taxon>
        <taxon>Actinopterygii</taxon>
        <taxon>Neopterygii</taxon>
        <taxon>Teleostei</taxon>
        <taxon>Protacanthopterygii</taxon>
        <taxon>Esociformes</taxon>
        <taxon>Umbridae</taxon>
        <taxon>Dallia</taxon>
    </lineage>
</organism>
<gene>
    <name evidence="1" type="ORF">DPEC_G00261640</name>
</gene>
<dbReference type="Proteomes" id="UP001157502">
    <property type="component" value="Chromosome 23"/>
</dbReference>
<sequence length="131" mass="13918">MKRLEVGLTLRMVTYHNDFISGPKSVGGHTGRCVGADNLGRCPVVHWSGSTWVLSGVSSALGPVLAFLLGVGVEEGRLLIIPETKAQTPRRDMRSAAPQTTALTHCLFTQASPPETPRALSDGGQGRCHTL</sequence>
<accession>A0ACC2FRW6</accession>
<evidence type="ECO:0000313" key="1">
    <source>
        <dbReference type="EMBL" id="KAJ7994022.1"/>
    </source>
</evidence>
<protein>
    <submittedName>
        <fullName evidence="1">Uncharacterized protein</fullName>
    </submittedName>
</protein>